<evidence type="ECO:0000313" key="2">
    <source>
        <dbReference type="Proteomes" id="UP000292082"/>
    </source>
</evidence>
<dbReference type="Proteomes" id="UP000292082">
    <property type="component" value="Unassembled WGS sequence"/>
</dbReference>
<name>A0A4Q9PWQ7_9APHY</name>
<evidence type="ECO:0000313" key="1">
    <source>
        <dbReference type="EMBL" id="TBU58985.1"/>
    </source>
</evidence>
<keyword evidence="2" id="KW-1185">Reference proteome</keyword>
<dbReference type="AlphaFoldDB" id="A0A4Q9PWQ7"/>
<protein>
    <submittedName>
        <fullName evidence="1">Uncharacterized protein</fullName>
    </submittedName>
</protein>
<gene>
    <name evidence="1" type="ORF">BD310DRAFT_925863</name>
</gene>
<accession>A0A4Q9PWQ7</accession>
<sequence>MEGRPGGRASVSSEMRCRGATAMLDIEHRNTTQLKTLHALLELGSRQLQTSRIAPLASDFCLHLLRLGCTIVAAAVPSSLGPQGTRSSVHVRFEPEDCGTARAGNRDLDDRTSRTCPLCVLVRAAAPARQRTSARRFCVDRIAGTGAVFRTARTAPEGTCRGSEYSCNGDRARCVEHVPVEP</sequence>
<dbReference type="EMBL" id="ML145118">
    <property type="protein sequence ID" value="TBU58985.1"/>
    <property type="molecule type" value="Genomic_DNA"/>
</dbReference>
<proteinExistence type="predicted"/>
<feature type="non-terminal residue" evidence="1">
    <location>
        <position position="182"/>
    </location>
</feature>
<reference evidence="1 2" key="1">
    <citation type="submission" date="2019-01" db="EMBL/GenBank/DDBJ databases">
        <title>Draft genome sequences of three monokaryotic isolates of the white-rot basidiomycete fungus Dichomitus squalens.</title>
        <authorList>
            <consortium name="DOE Joint Genome Institute"/>
            <person name="Lopez S.C."/>
            <person name="Andreopoulos B."/>
            <person name="Pangilinan J."/>
            <person name="Lipzen A."/>
            <person name="Riley R."/>
            <person name="Ahrendt S."/>
            <person name="Ng V."/>
            <person name="Barry K."/>
            <person name="Daum C."/>
            <person name="Grigoriev I.V."/>
            <person name="Hilden K.S."/>
            <person name="Makela M.R."/>
            <person name="de Vries R.P."/>
        </authorList>
    </citation>
    <scope>NUCLEOTIDE SEQUENCE [LARGE SCALE GENOMIC DNA]</scope>
    <source>
        <strain evidence="1 2">CBS 464.89</strain>
    </source>
</reference>
<organism evidence="1 2">
    <name type="scientific">Dichomitus squalens</name>
    <dbReference type="NCBI Taxonomy" id="114155"/>
    <lineage>
        <taxon>Eukaryota</taxon>
        <taxon>Fungi</taxon>
        <taxon>Dikarya</taxon>
        <taxon>Basidiomycota</taxon>
        <taxon>Agaricomycotina</taxon>
        <taxon>Agaricomycetes</taxon>
        <taxon>Polyporales</taxon>
        <taxon>Polyporaceae</taxon>
        <taxon>Dichomitus</taxon>
    </lineage>
</organism>